<keyword evidence="4" id="KW-0408">Iron</keyword>
<evidence type="ECO:0000256" key="3">
    <source>
        <dbReference type="ARBA" id="ARBA00022448"/>
    </source>
</evidence>
<feature type="transmembrane region" description="Helical" evidence="9">
    <location>
        <begin position="189"/>
        <end position="207"/>
    </location>
</feature>
<evidence type="ECO:0000313" key="12">
    <source>
        <dbReference type="EMBL" id="TWT23658.1"/>
    </source>
</evidence>
<evidence type="ECO:0000256" key="4">
    <source>
        <dbReference type="ARBA" id="ARBA00022496"/>
    </source>
</evidence>
<keyword evidence="5 9" id="KW-0812">Transmembrane</keyword>
<comment type="similarity">
    <text evidence="2">Belongs to the cation diffusion facilitator (CDF) transporter (TC 2.A.4) family. FieF subfamily.</text>
</comment>
<evidence type="ECO:0000256" key="8">
    <source>
        <dbReference type="ARBA" id="ARBA00023136"/>
    </source>
</evidence>
<feature type="transmembrane region" description="Helical" evidence="9">
    <location>
        <begin position="20"/>
        <end position="42"/>
    </location>
</feature>
<comment type="subcellular location">
    <subcellularLocation>
        <location evidence="1">Membrane</location>
        <topology evidence="1">Multi-pass membrane protein</topology>
    </subcellularLocation>
</comment>
<dbReference type="GO" id="GO:0005886">
    <property type="term" value="C:plasma membrane"/>
    <property type="evidence" value="ECO:0007669"/>
    <property type="project" value="TreeGrafter"/>
</dbReference>
<dbReference type="Gene3D" id="1.20.1510.10">
    <property type="entry name" value="Cation efflux protein transmembrane domain"/>
    <property type="match status" value="1"/>
</dbReference>
<keyword evidence="3" id="KW-0813">Transport</keyword>
<proteinExistence type="inferred from homology"/>
<keyword evidence="6" id="KW-0406">Ion transport</keyword>
<feature type="transmembrane region" description="Helical" evidence="9">
    <location>
        <begin position="54"/>
        <end position="76"/>
    </location>
</feature>
<evidence type="ECO:0000256" key="7">
    <source>
        <dbReference type="ARBA" id="ARBA00022989"/>
    </source>
</evidence>
<keyword evidence="4" id="KW-0410">Iron transport</keyword>
<dbReference type="InterPro" id="IPR050291">
    <property type="entry name" value="CDF_Transporter"/>
</dbReference>
<organism evidence="12 13">
    <name type="scientific">Luteimonas marina</name>
    <dbReference type="NCBI Taxonomy" id="488485"/>
    <lineage>
        <taxon>Bacteria</taxon>
        <taxon>Pseudomonadati</taxon>
        <taxon>Pseudomonadota</taxon>
        <taxon>Gammaproteobacteria</taxon>
        <taxon>Lysobacterales</taxon>
        <taxon>Lysobacteraceae</taxon>
        <taxon>Luteimonas</taxon>
    </lineage>
</organism>
<dbReference type="SUPFAM" id="SSF160240">
    <property type="entry name" value="Cation efflux protein cytoplasmic domain-like"/>
    <property type="match status" value="1"/>
</dbReference>
<evidence type="ECO:0000259" key="10">
    <source>
        <dbReference type="Pfam" id="PF01545"/>
    </source>
</evidence>
<dbReference type="GO" id="GO:0015093">
    <property type="term" value="F:ferrous iron transmembrane transporter activity"/>
    <property type="evidence" value="ECO:0007669"/>
    <property type="project" value="TreeGrafter"/>
</dbReference>
<dbReference type="OrthoDB" id="9806522at2"/>
<dbReference type="GO" id="GO:0015341">
    <property type="term" value="F:zinc efflux antiporter activity"/>
    <property type="evidence" value="ECO:0007669"/>
    <property type="project" value="TreeGrafter"/>
</dbReference>
<dbReference type="InterPro" id="IPR002524">
    <property type="entry name" value="Cation_efflux"/>
</dbReference>
<evidence type="ECO:0000256" key="2">
    <source>
        <dbReference type="ARBA" id="ARBA00010212"/>
    </source>
</evidence>
<feature type="domain" description="Cation efflux protein cytoplasmic" evidence="11">
    <location>
        <begin position="219"/>
        <end position="297"/>
    </location>
</feature>
<evidence type="ECO:0000256" key="5">
    <source>
        <dbReference type="ARBA" id="ARBA00022692"/>
    </source>
</evidence>
<sequence>MVAMKPRDRPAEATPDLRKYAWLAIVTAVLTVLLKGSAWAITGSVGLLSDAAESMVNLVAAIVALVSLTIAARPADDDHHFGHSKAEYFSAALEGIMIFVAAASIIYLGIDRLLNPRPLGSLGIGLAVSIMAAVLNGIVGRILIKVGTRHRSITLRADGKHLMADVYTSVGVVVGLGLAWLTGWNWLDPVIAILVGVNILVVGYRLMSESASGLMDATLSPEDNARIQAILDAHAEPGRIEFHAVRTRESGARQFMEMHMLVPGDWTVLRGHDAMEDLVEKIVAEFPAMRVTGHLEPVSDPRSYEDMAL</sequence>
<dbReference type="InterPro" id="IPR027470">
    <property type="entry name" value="Cation_efflux_CTD"/>
</dbReference>
<comment type="caution">
    <text evidence="12">The sequence shown here is derived from an EMBL/GenBank/DDBJ whole genome shotgun (WGS) entry which is preliminary data.</text>
</comment>
<keyword evidence="13" id="KW-1185">Reference proteome</keyword>
<evidence type="ECO:0000256" key="6">
    <source>
        <dbReference type="ARBA" id="ARBA00022906"/>
    </source>
</evidence>
<evidence type="ECO:0000256" key="1">
    <source>
        <dbReference type="ARBA" id="ARBA00004141"/>
    </source>
</evidence>
<keyword evidence="6" id="KW-0862">Zinc</keyword>
<dbReference type="PANTHER" id="PTHR43840:SF15">
    <property type="entry name" value="MITOCHONDRIAL METAL TRANSPORTER 1-RELATED"/>
    <property type="match status" value="1"/>
</dbReference>
<dbReference type="Pfam" id="PF01545">
    <property type="entry name" value="Cation_efflux"/>
    <property type="match status" value="1"/>
</dbReference>
<dbReference type="SUPFAM" id="SSF161111">
    <property type="entry name" value="Cation efflux protein transmembrane domain-like"/>
    <property type="match status" value="1"/>
</dbReference>
<dbReference type="InterPro" id="IPR036837">
    <property type="entry name" value="Cation_efflux_CTD_sf"/>
</dbReference>
<dbReference type="Proteomes" id="UP000319980">
    <property type="component" value="Unassembled WGS sequence"/>
</dbReference>
<reference evidence="12 13" key="1">
    <citation type="journal article" date="2008" name="Int. J. Syst. Evol. Microbiol.">
        <title>Luteimonas marina sp. nov., isolated from seawater.</title>
        <authorList>
            <person name="Baik K.S."/>
            <person name="Park S.C."/>
            <person name="Kim M.S."/>
            <person name="Kim E.M."/>
            <person name="Park C."/>
            <person name="Chun J."/>
            <person name="Seong C.N."/>
        </authorList>
    </citation>
    <scope>NUCLEOTIDE SEQUENCE [LARGE SCALE GENOMIC DNA]</scope>
    <source>
        <strain evidence="12 13">FR1330</strain>
    </source>
</reference>
<protein>
    <submittedName>
        <fullName evidence="12">Cation transporter</fullName>
    </submittedName>
</protein>
<keyword evidence="8 9" id="KW-0472">Membrane</keyword>
<dbReference type="NCBIfam" id="TIGR01297">
    <property type="entry name" value="CDF"/>
    <property type="match status" value="1"/>
</dbReference>
<dbReference type="FunFam" id="1.20.1510.10:FF:000001">
    <property type="entry name" value="Ferrous-iron efflux pump FieF"/>
    <property type="match status" value="1"/>
</dbReference>
<feature type="transmembrane region" description="Helical" evidence="9">
    <location>
        <begin position="88"/>
        <end position="110"/>
    </location>
</feature>
<feature type="domain" description="Cation efflux protein transmembrane" evidence="10">
    <location>
        <begin position="22"/>
        <end position="215"/>
    </location>
</feature>
<dbReference type="GO" id="GO:0006882">
    <property type="term" value="P:intracellular zinc ion homeostasis"/>
    <property type="evidence" value="ECO:0007669"/>
    <property type="project" value="TreeGrafter"/>
</dbReference>
<evidence type="ECO:0000256" key="9">
    <source>
        <dbReference type="SAM" id="Phobius"/>
    </source>
</evidence>
<dbReference type="PANTHER" id="PTHR43840">
    <property type="entry name" value="MITOCHONDRIAL METAL TRANSPORTER 1-RELATED"/>
    <property type="match status" value="1"/>
</dbReference>
<feature type="transmembrane region" description="Helical" evidence="9">
    <location>
        <begin position="122"/>
        <end position="144"/>
    </location>
</feature>
<evidence type="ECO:0000313" key="13">
    <source>
        <dbReference type="Proteomes" id="UP000319980"/>
    </source>
</evidence>
<accession>A0A5C5UCR3</accession>
<gene>
    <name evidence="12" type="ORF">FQY83_03290</name>
</gene>
<dbReference type="Pfam" id="PF16916">
    <property type="entry name" value="ZT_dimer"/>
    <property type="match status" value="1"/>
</dbReference>
<name>A0A5C5UCR3_9GAMM</name>
<dbReference type="Gene3D" id="3.30.70.1350">
    <property type="entry name" value="Cation efflux protein, cytoplasmic domain"/>
    <property type="match status" value="1"/>
</dbReference>
<dbReference type="AlphaFoldDB" id="A0A5C5UCR3"/>
<dbReference type="InterPro" id="IPR058533">
    <property type="entry name" value="Cation_efflux_TM"/>
</dbReference>
<dbReference type="GO" id="GO:0015086">
    <property type="term" value="F:cadmium ion transmembrane transporter activity"/>
    <property type="evidence" value="ECO:0007669"/>
    <property type="project" value="TreeGrafter"/>
</dbReference>
<dbReference type="EMBL" id="VOHK01000001">
    <property type="protein sequence ID" value="TWT23658.1"/>
    <property type="molecule type" value="Genomic_DNA"/>
</dbReference>
<feature type="transmembrane region" description="Helical" evidence="9">
    <location>
        <begin position="164"/>
        <end position="183"/>
    </location>
</feature>
<keyword evidence="7 9" id="KW-1133">Transmembrane helix</keyword>
<keyword evidence="6" id="KW-0864">Zinc transport</keyword>
<dbReference type="InterPro" id="IPR027469">
    <property type="entry name" value="Cation_efflux_TMD_sf"/>
</dbReference>
<evidence type="ECO:0000259" key="11">
    <source>
        <dbReference type="Pfam" id="PF16916"/>
    </source>
</evidence>